<dbReference type="STRING" id="27349.A0A0L6V2D0"/>
<sequence length="341" mass="39117">MYKHKVNCDSGYKHSGLQAALKRMPSRRKPLTGECYSNTQSEREKNKTKQKLNLNGTDILTLIGNHSSHAEARRTLSPRKHKPRYSSRCYRNHVRRCSPPCRFHSPPYVHGTPKGVLFSSIGKWNRERKRLELAPEELLYLIERGTVQCWTQDDPAGLFGTIPISVQRAWAEIIGTNQLSLEKYQVYAYLKRLGYIVLRKEHVDSIWRAQKTKTHQAATNVPRSFLGSFFYSLLYRPWRRLKAIISSILLPNPSSVRNNLSAMLLPNRSLIHHGIWKTYESVFNALSLTPSGPKMGLPLNSSSRPSENNGGYSVFYYVYKPNNRFPKSNPPAPDFQVCVVE</sequence>
<comment type="caution">
    <text evidence="5">The sequence shown here is derived from an EMBL/GenBank/DDBJ whole genome shotgun (WGS) entry which is preliminary data.</text>
</comment>
<evidence type="ECO:0000313" key="6">
    <source>
        <dbReference type="Proteomes" id="UP000037035"/>
    </source>
</evidence>
<evidence type="ECO:0000256" key="1">
    <source>
        <dbReference type="ARBA" id="ARBA00005736"/>
    </source>
</evidence>
<evidence type="ECO:0000313" key="5">
    <source>
        <dbReference type="EMBL" id="KNZ54899.1"/>
    </source>
</evidence>
<protein>
    <recommendedName>
        <fullName evidence="4">tRNA-splicing endonuclease subunit Sen54 N-terminal domain-containing protein</fullName>
    </recommendedName>
</protein>
<keyword evidence="6" id="KW-1185">Reference proteome</keyword>
<dbReference type="GO" id="GO:0000214">
    <property type="term" value="C:tRNA-intron endonuclease complex"/>
    <property type="evidence" value="ECO:0007669"/>
    <property type="project" value="TreeGrafter"/>
</dbReference>
<organism evidence="5 6">
    <name type="scientific">Puccinia sorghi</name>
    <dbReference type="NCBI Taxonomy" id="27349"/>
    <lineage>
        <taxon>Eukaryota</taxon>
        <taxon>Fungi</taxon>
        <taxon>Dikarya</taxon>
        <taxon>Basidiomycota</taxon>
        <taxon>Pucciniomycotina</taxon>
        <taxon>Pucciniomycetes</taxon>
        <taxon>Pucciniales</taxon>
        <taxon>Pucciniaceae</taxon>
        <taxon>Puccinia</taxon>
    </lineage>
</organism>
<dbReference type="VEuPathDB" id="FungiDB:VP01_281g1"/>
<evidence type="ECO:0000256" key="2">
    <source>
        <dbReference type="ARBA" id="ARBA00022694"/>
    </source>
</evidence>
<accession>A0A0L6V2D0</accession>
<proteinExistence type="inferred from homology"/>
<comment type="similarity">
    <text evidence="1">Belongs to the SEN54 family.</text>
</comment>
<dbReference type="PANTHER" id="PTHR21027:SF1">
    <property type="entry name" value="TRNA-SPLICING ENDONUCLEASE SUBUNIT SEN54"/>
    <property type="match status" value="1"/>
</dbReference>
<gene>
    <name evidence="5" type="ORF">VP01_281g1</name>
</gene>
<dbReference type="InterPro" id="IPR024336">
    <property type="entry name" value="tRNA_splic_suSen54_N"/>
</dbReference>
<dbReference type="EMBL" id="LAVV01007746">
    <property type="protein sequence ID" value="KNZ54899.1"/>
    <property type="molecule type" value="Genomic_DNA"/>
</dbReference>
<dbReference type="Proteomes" id="UP000037035">
    <property type="component" value="Unassembled WGS sequence"/>
</dbReference>
<name>A0A0L6V2D0_9BASI</name>
<dbReference type="GO" id="GO:0000379">
    <property type="term" value="P:tRNA-type intron splice site recognition and cleavage"/>
    <property type="evidence" value="ECO:0007669"/>
    <property type="project" value="TreeGrafter"/>
</dbReference>
<reference evidence="5 6" key="1">
    <citation type="submission" date="2015-08" db="EMBL/GenBank/DDBJ databases">
        <title>Next Generation Sequencing and Analysis of the Genome of Puccinia sorghi L Schw, the Causal Agent of Maize Common Rust.</title>
        <authorList>
            <person name="Rochi L."/>
            <person name="Burguener G."/>
            <person name="Darino M."/>
            <person name="Turjanski A."/>
            <person name="Kreff E."/>
            <person name="Dieguez M.J."/>
            <person name="Sacco F."/>
        </authorList>
    </citation>
    <scope>NUCLEOTIDE SEQUENCE [LARGE SCALE GENOMIC DNA]</scope>
    <source>
        <strain evidence="5 6">RO10H11247</strain>
    </source>
</reference>
<feature type="region of interest" description="Disordered" evidence="3">
    <location>
        <begin position="22"/>
        <end position="50"/>
    </location>
</feature>
<feature type="domain" description="tRNA-splicing endonuclease subunit Sen54 N-terminal" evidence="4">
    <location>
        <begin position="108"/>
        <end position="151"/>
    </location>
</feature>
<dbReference type="PANTHER" id="PTHR21027">
    <property type="entry name" value="TRNA-SPLICING ENDONUCLEASE SUBUNIT SEN54"/>
    <property type="match status" value="1"/>
</dbReference>
<keyword evidence="2" id="KW-0819">tRNA processing</keyword>
<dbReference type="InterPro" id="IPR024337">
    <property type="entry name" value="tRNA_splic_suSen54"/>
</dbReference>
<evidence type="ECO:0000256" key="3">
    <source>
        <dbReference type="SAM" id="MobiDB-lite"/>
    </source>
</evidence>
<dbReference type="OrthoDB" id="408683at2759"/>
<dbReference type="AlphaFoldDB" id="A0A0L6V2D0"/>
<evidence type="ECO:0000259" key="4">
    <source>
        <dbReference type="Pfam" id="PF12928"/>
    </source>
</evidence>
<dbReference type="Pfam" id="PF12928">
    <property type="entry name" value="tRNA_int_end_N2"/>
    <property type="match status" value="1"/>
</dbReference>